<dbReference type="GO" id="GO:0140662">
    <property type="term" value="F:ATP-dependent protein folding chaperone"/>
    <property type="evidence" value="ECO:0007669"/>
    <property type="project" value="InterPro"/>
</dbReference>
<dbReference type="Proteomes" id="UP000332515">
    <property type="component" value="Unassembled WGS sequence"/>
</dbReference>
<evidence type="ECO:0000313" key="4">
    <source>
        <dbReference type="Proteomes" id="UP000332515"/>
    </source>
</evidence>
<organism evidence="3 4">
    <name type="scientific">Segnochrobactrum spirostomi</name>
    <dbReference type="NCBI Taxonomy" id="2608987"/>
    <lineage>
        <taxon>Bacteria</taxon>
        <taxon>Pseudomonadati</taxon>
        <taxon>Pseudomonadota</taxon>
        <taxon>Alphaproteobacteria</taxon>
        <taxon>Hyphomicrobiales</taxon>
        <taxon>Segnochrobactraceae</taxon>
        <taxon>Segnochrobactrum</taxon>
    </lineage>
</organism>
<dbReference type="RefSeq" id="WP_153481696.1">
    <property type="nucleotide sequence ID" value="NZ_VWNA01000001.1"/>
</dbReference>
<keyword evidence="2" id="KW-0067">ATP-binding</keyword>
<protein>
    <submittedName>
        <fullName evidence="3">Hsp70 family protein</fullName>
    </submittedName>
</protein>
<evidence type="ECO:0000256" key="2">
    <source>
        <dbReference type="ARBA" id="ARBA00022840"/>
    </source>
</evidence>
<dbReference type="AlphaFoldDB" id="A0A6A7Y6Q3"/>
<evidence type="ECO:0000256" key="1">
    <source>
        <dbReference type="ARBA" id="ARBA00022741"/>
    </source>
</evidence>
<dbReference type="SUPFAM" id="SSF53067">
    <property type="entry name" value="Actin-like ATPase domain"/>
    <property type="match status" value="2"/>
</dbReference>
<keyword evidence="1" id="KW-0547">Nucleotide-binding</keyword>
<gene>
    <name evidence="3" type="ORF">F0357_11955</name>
</gene>
<dbReference type="InterPro" id="IPR013126">
    <property type="entry name" value="Hsp_70_fam"/>
</dbReference>
<sequence>MSTLLDASAGRGAPRARLHGDVHACGLDFGTSNTTLGLVGAEGAVALAPLEGEAVTIPSAVFYPPAEAPQIGRAAMGAYVGGEEGRLMRSLKSVLGSALIDEATPIGRRRVPFRAVIADYLAEVKARGERAAGGPIERVVHGRPVFFVDDDAEGDRKAEDTLAEIARSIGFKEISFQYEPIAAALDYERQVGTEELALIADIGGGTSDFSIVRLSPERHRRTERGEDILANEGVRIGGTDMDRVLSLGVVMPLLGYRSATTRPGRDIPSGYYVDLATWSAINRLYRPGLLAELRTVRREAAEPRLIERLIRVVEEERGHTLAMEVEGAKIGLSEQEPQAIPLAWVETGLSAALDRAGLARHTGDLAVRIGAKVSACLAQAGVAAEAIDAVFLTGGSTKLAPVRAAILAALPEARVVEGDTFGSVGLGLAVEAARRYA</sequence>
<dbReference type="InterPro" id="IPR043129">
    <property type="entry name" value="ATPase_NBD"/>
</dbReference>
<keyword evidence="4" id="KW-1185">Reference proteome</keyword>
<proteinExistence type="predicted"/>
<dbReference type="InterPro" id="IPR042054">
    <property type="entry name" value="YegD-like"/>
</dbReference>
<dbReference type="EMBL" id="VWNA01000001">
    <property type="protein sequence ID" value="MQT13342.1"/>
    <property type="molecule type" value="Genomic_DNA"/>
</dbReference>
<dbReference type="CDD" id="cd10231">
    <property type="entry name" value="ASKHA_NBD_HSP70_YegD-like"/>
    <property type="match status" value="1"/>
</dbReference>
<dbReference type="Gene3D" id="3.30.420.40">
    <property type="match status" value="3"/>
</dbReference>
<dbReference type="GO" id="GO:0005524">
    <property type="term" value="F:ATP binding"/>
    <property type="evidence" value="ECO:0007669"/>
    <property type="project" value="UniProtKB-KW"/>
</dbReference>
<dbReference type="Pfam" id="PF00012">
    <property type="entry name" value="HSP70"/>
    <property type="match status" value="2"/>
</dbReference>
<reference evidence="3 4" key="1">
    <citation type="submission" date="2019-09" db="EMBL/GenBank/DDBJ databases">
        <title>Segnochrobactrum spirostomi gen. nov., sp. nov., isolated from the ciliate Spirostomum cf. yagiui and description of a novel family, Segnochrobactraceae fam. nov. within the order Rhizobiales of the class Alphaproteobacteria.</title>
        <authorList>
            <person name="Akter S."/>
            <person name="Shazib S.U.A."/>
            <person name="Shin M.K."/>
        </authorList>
    </citation>
    <scope>NUCLEOTIDE SEQUENCE [LARGE SCALE GENOMIC DNA]</scope>
    <source>
        <strain evidence="3 4">Sp-1</strain>
    </source>
</reference>
<dbReference type="PANTHER" id="PTHR19375">
    <property type="entry name" value="HEAT SHOCK PROTEIN 70KDA"/>
    <property type="match status" value="1"/>
</dbReference>
<comment type="caution">
    <text evidence="3">The sequence shown here is derived from an EMBL/GenBank/DDBJ whole genome shotgun (WGS) entry which is preliminary data.</text>
</comment>
<evidence type="ECO:0000313" key="3">
    <source>
        <dbReference type="EMBL" id="MQT13342.1"/>
    </source>
</evidence>
<accession>A0A6A7Y6Q3</accession>
<dbReference type="Gene3D" id="3.90.640.10">
    <property type="entry name" value="Actin, Chain A, domain 4"/>
    <property type="match status" value="1"/>
</dbReference>
<name>A0A6A7Y6Q3_9HYPH</name>